<dbReference type="EMBL" id="JAWQEG010006103">
    <property type="protein sequence ID" value="KAK3855748.1"/>
    <property type="molecule type" value="Genomic_DNA"/>
</dbReference>
<feature type="compositionally biased region" description="Low complexity" evidence="1">
    <location>
        <begin position="104"/>
        <end position="115"/>
    </location>
</feature>
<proteinExistence type="predicted"/>
<feature type="compositionally biased region" description="Low complexity" evidence="1">
    <location>
        <begin position="77"/>
        <end position="93"/>
    </location>
</feature>
<dbReference type="AlphaFoldDB" id="A0AAE1EL20"/>
<feature type="region of interest" description="Disordered" evidence="1">
    <location>
        <begin position="77"/>
        <end position="134"/>
    </location>
</feature>
<evidence type="ECO:0000256" key="1">
    <source>
        <dbReference type="SAM" id="MobiDB-lite"/>
    </source>
</evidence>
<comment type="caution">
    <text evidence="2">The sequence shown here is derived from an EMBL/GenBank/DDBJ whole genome shotgun (WGS) entry which is preliminary data.</text>
</comment>
<sequence>MSYLPSRHTVPPSPSPLFHYLRVSTSLAHHISSTHTQHITHTTLHITHPQSCSTFYSPMQYNTPTLYTTPTLYNKPVHYNTTNHHNTPIHTTPALHSTPQAQHSSSSSSSSTSRSHMGNPCVPQQHHASSIKED</sequence>
<evidence type="ECO:0000313" key="2">
    <source>
        <dbReference type="EMBL" id="KAK3855748.1"/>
    </source>
</evidence>
<dbReference type="Proteomes" id="UP001286313">
    <property type="component" value="Unassembled WGS sequence"/>
</dbReference>
<accession>A0AAE1EL20</accession>
<feature type="compositionally biased region" description="Polar residues" evidence="1">
    <location>
        <begin position="94"/>
        <end position="103"/>
    </location>
</feature>
<protein>
    <submittedName>
        <fullName evidence="2">Uncharacterized protein</fullName>
    </submittedName>
</protein>
<reference evidence="2" key="1">
    <citation type="submission" date="2023-10" db="EMBL/GenBank/DDBJ databases">
        <title>Genome assemblies of two species of porcelain crab, Petrolisthes cinctipes and Petrolisthes manimaculis (Anomura: Porcellanidae).</title>
        <authorList>
            <person name="Angst P."/>
        </authorList>
    </citation>
    <scope>NUCLEOTIDE SEQUENCE</scope>
    <source>
        <strain evidence="2">PB745_01</strain>
        <tissue evidence="2">Gill</tissue>
    </source>
</reference>
<evidence type="ECO:0000313" key="3">
    <source>
        <dbReference type="Proteomes" id="UP001286313"/>
    </source>
</evidence>
<name>A0AAE1EL20_PETCI</name>
<keyword evidence="3" id="KW-1185">Reference proteome</keyword>
<organism evidence="2 3">
    <name type="scientific">Petrolisthes cinctipes</name>
    <name type="common">Flat porcelain crab</name>
    <dbReference type="NCBI Taxonomy" id="88211"/>
    <lineage>
        <taxon>Eukaryota</taxon>
        <taxon>Metazoa</taxon>
        <taxon>Ecdysozoa</taxon>
        <taxon>Arthropoda</taxon>
        <taxon>Crustacea</taxon>
        <taxon>Multicrustacea</taxon>
        <taxon>Malacostraca</taxon>
        <taxon>Eumalacostraca</taxon>
        <taxon>Eucarida</taxon>
        <taxon>Decapoda</taxon>
        <taxon>Pleocyemata</taxon>
        <taxon>Anomura</taxon>
        <taxon>Galatheoidea</taxon>
        <taxon>Porcellanidae</taxon>
        <taxon>Petrolisthes</taxon>
    </lineage>
</organism>
<gene>
    <name evidence="2" type="ORF">Pcinc_037869</name>
</gene>